<accession>A0A2P2LBT0</accession>
<protein>
    <submittedName>
        <fullName evidence="3">Uncharacterized protein MANES_01G237000</fullName>
    </submittedName>
</protein>
<dbReference type="PANTHER" id="PTHR33645">
    <property type="entry name" value="AMINOPEPTIDASE (DUF3754)"/>
    <property type="match status" value="1"/>
</dbReference>
<reference evidence="3" key="1">
    <citation type="submission" date="2018-02" db="EMBL/GenBank/DDBJ databases">
        <title>Rhizophora mucronata_Transcriptome.</title>
        <authorList>
            <person name="Meera S.P."/>
            <person name="Sreeshan A."/>
            <person name="Augustine A."/>
        </authorList>
    </citation>
    <scope>NUCLEOTIDE SEQUENCE</scope>
    <source>
        <tissue evidence="3">Leaf</tissue>
    </source>
</reference>
<dbReference type="Pfam" id="PF12576">
    <property type="entry name" value="DUF3754"/>
    <property type="match status" value="1"/>
</dbReference>
<evidence type="ECO:0000313" key="3">
    <source>
        <dbReference type="EMBL" id="MBX15421.1"/>
    </source>
</evidence>
<dbReference type="AlphaFoldDB" id="A0A2P2LBT0"/>
<feature type="region of interest" description="Disordered" evidence="1">
    <location>
        <begin position="74"/>
        <end position="97"/>
    </location>
</feature>
<keyword evidence="2" id="KW-0812">Transmembrane</keyword>
<keyword evidence="2" id="KW-0472">Membrane</keyword>
<name>A0A2P2LBT0_RHIMU</name>
<proteinExistence type="predicted"/>
<dbReference type="EMBL" id="GGEC01034937">
    <property type="protein sequence ID" value="MBX15421.1"/>
    <property type="molecule type" value="Transcribed_RNA"/>
</dbReference>
<dbReference type="PANTHER" id="PTHR33645:SF2">
    <property type="entry name" value="FAMILY PROTEIN, PUTATIVE (DUF3754)-RELATED"/>
    <property type="match status" value="1"/>
</dbReference>
<keyword evidence="2" id="KW-1133">Transmembrane helix</keyword>
<dbReference type="InterPro" id="IPR022227">
    <property type="entry name" value="DUF3754"/>
</dbReference>
<evidence type="ECO:0000256" key="2">
    <source>
        <dbReference type="SAM" id="Phobius"/>
    </source>
</evidence>
<organism evidence="3">
    <name type="scientific">Rhizophora mucronata</name>
    <name type="common">Asiatic mangrove</name>
    <dbReference type="NCBI Taxonomy" id="61149"/>
    <lineage>
        <taxon>Eukaryota</taxon>
        <taxon>Viridiplantae</taxon>
        <taxon>Streptophyta</taxon>
        <taxon>Embryophyta</taxon>
        <taxon>Tracheophyta</taxon>
        <taxon>Spermatophyta</taxon>
        <taxon>Magnoliopsida</taxon>
        <taxon>eudicotyledons</taxon>
        <taxon>Gunneridae</taxon>
        <taxon>Pentapetalae</taxon>
        <taxon>rosids</taxon>
        <taxon>fabids</taxon>
        <taxon>Malpighiales</taxon>
        <taxon>Rhizophoraceae</taxon>
        <taxon>Rhizophora</taxon>
    </lineage>
</organism>
<evidence type="ECO:0000256" key="1">
    <source>
        <dbReference type="SAM" id="MobiDB-lite"/>
    </source>
</evidence>
<feature type="transmembrane region" description="Helical" evidence="2">
    <location>
        <begin position="593"/>
        <end position="613"/>
    </location>
</feature>
<sequence length="691" mass="77865">MLSLPSFGGATALSASCSLPSQPPSFLFFGHLALKSDAGLRVPCCSLRVQELSLEEQVESRPVMREFFGLTQNNDRNASRMQEGGQEEKEEEEKEEEKGISKIRVARQKYIPVSKAELMNAIVLKLFDSQDDADQFILLSSCLDSILHAEHKGILEEMRTDYFLTHSMNNLGEKNDNSASSDGKDVAHGKNLDSVCDRINEVGSNGSLAEETAFDVSLNFSNVLDLRSLLSSSADFGQKQPNGESRLAAATRFQRASMQLLSNAQFQELSAGDLMLTSALNSDYLLTLPIYVDWKKAYESNAIIFRRGYATERQKGLLIVEKLDYIQSRLLQQIFFLISKPLGKIGKWIKEAIQIAPQTQGMQDWVKRMALWLEELSLLQQALFNNEQASNNPLGIDQLSNAELPIWLAAQRAVSRYEGFLSPVGPRGRLFRRLLTWTGIIPPIPEIPFELDSDNNATEPHLRPSFLSRISLSDLWRPASRKHSGNNFWKMLKTSFSILLSQSVLQEPAFEELILLYTDEVGNSGSKDKPEVPSLQLKIYERIPIPDLPVVFPHKKLSFRIIDTVRLDVATMLGLLAYFINYKFEDILSSPSAIFLDVVAITALIIYVTRVALGYKQTWDRYQLLVNKTLYEKTLASGFGSVHFLLDASEQQQYKEAILTYSILLKKMNDQVCASYLILNHATVCFHKFCI</sequence>